<dbReference type="Gene3D" id="2.60.40.650">
    <property type="match status" value="1"/>
</dbReference>
<evidence type="ECO:0000256" key="2">
    <source>
        <dbReference type="SAM" id="Phobius"/>
    </source>
</evidence>
<feature type="domain" description="Moybdenum cofactor oxidoreductase dimerisation" evidence="4">
    <location>
        <begin position="473"/>
        <end position="562"/>
    </location>
</feature>
<dbReference type="GO" id="GO:0043546">
    <property type="term" value="F:molybdopterin cofactor binding"/>
    <property type="evidence" value="ECO:0007669"/>
    <property type="project" value="TreeGrafter"/>
</dbReference>
<evidence type="ECO:0000259" key="3">
    <source>
        <dbReference type="Pfam" id="PF00174"/>
    </source>
</evidence>
<name>A0A839RVV1_9PSEU</name>
<dbReference type="RefSeq" id="WP_183646497.1">
    <property type="nucleotide sequence ID" value="NZ_JACHWU010000001.1"/>
</dbReference>
<dbReference type="InterPro" id="IPR005066">
    <property type="entry name" value="MoCF_OxRdtse_dimer"/>
</dbReference>
<reference evidence="5 6" key="1">
    <citation type="submission" date="2020-08" db="EMBL/GenBank/DDBJ databases">
        <title>Genomic Encyclopedia of Type Strains, Phase III (KMG-III): the genomes of soil and plant-associated and newly described type strains.</title>
        <authorList>
            <person name="Whitman W."/>
        </authorList>
    </citation>
    <scope>NUCLEOTIDE SEQUENCE [LARGE SCALE GENOMIC DNA]</scope>
    <source>
        <strain evidence="5 6">CECT 8577</strain>
    </source>
</reference>
<dbReference type="GO" id="GO:0008482">
    <property type="term" value="F:sulfite oxidase activity"/>
    <property type="evidence" value="ECO:0007669"/>
    <property type="project" value="TreeGrafter"/>
</dbReference>
<feature type="transmembrane region" description="Helical" evidence="2">
    <location>
        <begin position="136"/>
        <end position="155"/>
    </location>
</feature>
<keyword evidence="2" id="KW-0812">Transmembrane</keyword>
<dbReference type="Proteomes" id="UP000550714">
    <property type="component" value="Unassembled WGS sequence"/>
</dbReference>
<evidence type="ECO:0000313" key="6">
    <source>
        <dbReference type="Proteomes" id="UP000550714"/>
    </source>
</evidence>
<accession>A0A839RVV1</accession>
<dbReference type="GO" id="GO:0020037">
    <property type="term" value="F:heme binding"/>
    <property type="evidence" value="ECO:0007669"/>
    <property type="project" value="TreeGrafter"/>
</dbReference>
<dbReference type="GO" id="GO:0006790">
    <property type="term" value="P:sulfur compound metabolic process"/>
    <property type="evidence" value="ECO:0007669"/>
    <property type="project" value="TreeGrafter"/>
</dbReference>
<sequence>MASTDGPSQRPVQPQTTSRRVPGTRLVIAAVVALAAALAAGHLVSAFVGPQASPLLAVGNAAIDLTPSWLKDFAIATFGTADKLALLVGMGAVLVGLAVAAALASRRGPTPGTVLIGVVGVVGLVAVVTRPDVGRLAALAPLASLAAGVATWLLLHRRAIPPADAAVAPAPSGSTDSGSTDAGTAEPVTADGGTVHPGTFAPGTPGPRTLDPDAAATGTRTPSTAPPGRRRFLVAAGGAAAVAGAAGLAGRFAGAARDATSSRASAPPLRVVRELPAPPRDADFAKLGTPTFLTPNDAFYRIDTALSVPQVPVEDWRLRIHGMVDREVELTYDDVRRRGLEERRLTLCCVSNQVGGELISTATFTGVDLGDLLRDAGVRDGAQQLLSTSFDGWTCGTPIDVLLERDRGAMLALGMNGEPLPLEHGFPARLVVPGLYGYVSATKWVTDLEVATWQARRAYWLDRGWAREAPVKTQSRIDRPAANATMPAGQVIAAGIAWAQHTGIAKVEVRLDGGRWQEANLSADVSDDTWRMWHIALDVGRPGNHRIACRATDKSGYTQTSERVGVLPDGATGHHTITVTTE</sequence>
<gene>
    <name evidence="5" type="ORF">FHS23_000290</name>
</gene>
<dbReference type="InterPro" id="IPR036374">
    <property type="entry name" value="OxRdtase_Mopterin-bd_sf"/>
</dbReference>
<evidence type="ECO:0000313" key="5">
    <source>
        <dbReference type="EMBL" id="MBB3049295.1"/>
    </source>
</evidence>
<proteinExistence type="predicted"/>
<feature type="transmembrane region" description="Helical" evidence="2">
    <location>
        <begin position="112"/>
        <end position="130"/>
    </location>
</feature>
<evidence type="ECO:0000256" key="1">
    <source>
        <dbReference type="SAM" id="MobiDB-lite"/>
    </source>
</evidence>
<keyword evidence="2" id="KW-1133">Transmembrane helix</keyword>
<dbReference type="PANTHER" id="PTHR19372:SF7">
    <property type="entry name" value="SULFITE OXIDASE, MITOCHONDRIAL"/>
    <property type="match status" value="1"/>
</dbReference>
<feature type="transmembrane region" description="Helical" evidence="2">
    <location>
        <begin position="84"/>
        <end position="105"/>
    </location>
</feature>
<comment type="caution">
    <text evidence="5">The sequence shown here is derived from an EMBL/GenBank/DDBJ whole genome shotgun (WGS) entry which is preliminary data.</text>
</comment>
<dbReference type="InterPro" id="IPR000572">
    <property type="entry name" value="OxRdtase_Mopterin-bd_dom"/>
</dbReference>
<dbReference type="Gene3D" id="3.90.420.10">
    <property type="entry name" value="Oxidoreductase, molybdopterin-binding domain"/>
    <property type="match status" value="1"/>
</dbReference>
<dbReference type="SUPFAM" id="SSF56524">
    <property type="entry name" value="Oxidoreductase molybdopterin-binding domain"/>
    <property type="match status" value="1"/>
</dbReference>
<feature type="region of interest" description="Disordered" evidence="1">
    <location>
        <begin position="166"/>
        <end position="229"/>
    </location>
</feature>
<keyword evidence="6" id="KW-1185">Reference proteome</keyword>
<dbReference type="Pfam" id="PF00174">
    <property type="entry name" value="Oxidored_molyb"/>
    <property type="match status" value="1"/>
</dbReference>
<evidence type="ECO:0000259" key="4">
    <source>
        <dbReference type="Pfam" id="PF03404"/>
    </source>
</evidence>
<dbReference type="Pfam" id="PF03404">
    <property type="entry name" value="Mo-co_dimer"/>
    <property type="match status" value="1"/>
</dbReference>
<dbReference type="EMBL" id="JACHWU010000001">
    <property type="protein sequence ID" value="MBB3049295.1"/>
    <property type="molecule type" value="Genomic_DNA"/>
</dbReference>
<feature type="domain" description="Oxidoreductase molybdopterin-binding" evidence="3">
    <location>
        <begin position="306"/>
        <end position="458"/>
    </location>
</feature>
<feature type="transmembrane region" description="Helical" evidence="2">
    <location>
        <begin position="232"/>
        <end position="253"/>
    </location>
</feature>
<feature type="transmembrane region" description="Helical" evidence="2">
    <location>
        <begin position="26"/>
        <end position="48"/>
    </location>
</feature>
<keyword evidence="2" id="KW-0472">Membrane</keyword>
<dbReference type="PANTHER" id="PTHR19372">
    <property type="entry name" value="SULFITE REDUCTASE"/>
    <property type="match status" value="1"/>
</dbReference>
<dbReference type="SUPFAM" id="SSF81296">
    <property type="entry name" value="E set domains"/>
    <property type="match status" value="1"/>
</dbReference>
<dbReference type="InterPro" id="IPR014756">
    <property type="entry name" value="Ig_E-set"/>
</dbReference>
<protein>
    <submittedName>
        <fullName evidence="5">DMSO/TMAO reductase YedYZ molybdopterin-dependent catalytic subunit</fullName>
    </submittedName>
</protein>
<organism evidence="5 6">
    <name type="scientific">Prauserella isguenensis</name>
    <dbReference type="NCBI Taxonomy" id="1470180"/>
    <lineage>
        <taxon>Bacteria</taxon>
        <taxon>Bacillati</taxon>
        <taxon>Actinomycetota</taxon>
        <taxon>Actinomycetes</taxon>
        <taxon>Pseudonocardiales</taxon>
        <taxon>Pseudonocardiaceae</taxon>
        <taxon>Prauserella</taxon>
    </lineage>
</organism>
<feature type="compositionally biased region" description="Low complexity" evidence="1">
    <location>
        <begin position="166"/>
        <end position="185"/>
    </location>
</feature>
<dbReference type="AlphaFoldDB" id="A0A839RVV1"/>